<dbReference type="Gene3D" id="1.10.3720.10">
    <property type="entry name" value="MetI-like"/>
    <property type="match status" value="1"/>
</dbReference>
<dbReference type="PANTHER" id="PTHR30425">
    <property type="entry name" value="PHOSPHATE TRANSPORT SYSTEM PERMEASE PROTEIN PST"/>
    <property type="match status" value="1"/>
</dbReference>
<feature type="transmembrane region" description="Helical" evidence="8">
    <location>
        <begin position="181"/>
        <end position="207"/>
    </location>
</feature>
<feature type="transmembrane region" description="Helical" evidence="8">
    <location>
        <begin position="297"/>
        <end position="318"/>
    </location>
</feature>
<feature type="transmembrane region" description="Helical" evidence="8">
    <location>
        <begin position="228"/>
        <end position="249"/>
    </location>
</feature>
<dbReference type="CDD" id="cd06261">
    <property type="entry name" value="TM_PBP2"/>
    <property type="match status" value="1"/>
</dbReference>
<feature type="transmembrane region" description="Helical" evidence="8">
    <location>
        <begin position="101"/>
        <end position="124"/>
    </location>
</feature>
<sequence>MRLCIYPIMTYFRGVWCIMEKLIPAKDRLLKSKNNWMDGELRGKVLVILCAVIMISATISITIFIGTKGLQSFIKNGVSLFEFLTSTHWNPTDQAKPEYGALPFIFGSFAVTFLSALVAAPLGIGGAIFMTEIAPSWGRKILQPVVELLVGIPSVVYGFIGLTVLVPFIREHVGGLGFSLLSGMIVLSIMILPTITTIATDAISSLPNSLREGSYALGATRWQTIRKVLIPAALPTLLTAIVLGMARAFGEALAVQMVIGNVRNLPSSILDASATLTTIITLNMGHTTYGSVENNTLWSMGLILLVMSFAFILLIRYLSSRRKL</sequence>
<keyword evidence="7 8" id="KW-0472">Membrane</keyword>
<evidence type="ECO:0000256" key="2">
    <source>
        <dbReference type="ARBA" id="ARBA00007069"/>
    </source>
</evidence>
<evidence type="ECO:0000256" key="1">
    <source>
        <dbReference type="ARBA" id="ARBA00004651"/>
    </source>
</evidence>
<feature type="domain" description="ABC transmembrane type-1" evidence="10">
    <location>
        <begin position="105"/>
        <end position="315"/>
    </location>
</feature>
<organism evidence="11 12">
    <name type="scientific">Neobacillus rhizosphaerae</name>
    <dbReference type="NCBI Taxonomy" id="2880965"/>
    <lineage>
        <taxon>Bacteria</taxon>
        <taxon>Bacillati</taxon>
        <taxon>Bacillota</taxon>
        <taxon>Bacilli</taxon>
        <taxon>Bacillales</taxon>
        <taxon>Bacillaceae</taxon>
        <taxon>Neobacillus</taxon>
    </lineage>
</organism>
<evidence type="ECO:0000313" key="11">
    <source>
        <dbReference type="EMBL" id="CAH2715403.1"/>
    </source>
</evidence>
<comment type="similarity">
    <text evidence="2 9">Belongs to the binding-protein-dependent transport system permease family. CysTW subfamily.</text>
</comment>
<comment type="caution">
    <text evidence="11">The sequence shown here is derived from an EMBL/GenBank/DDBJ whole genome shotgun (WGS) entry which is preliminary data.</text>
</comment>
<keyword evidence="6 8" id="KW-1133">Transmembrane helix</keyword>
<keyword evidence="3 8" id="KW-0813">Transport</keyword>
<evidence type="ECO:0000256" key="5">
    <source>
        <dbReference type="ARBA" id="ARBA00022692"/>
    </source>
</evidence>
<reference evidence="11" key="1">
    <citation type="submission" date="2022-04" db="EMBL/GenBank/DDBJ databases">
        <authorList>
            <person name="Criscuolo A."/>
        </authorList>
    </citation>
    <scope>NUCLEOTIDE SEQUENCE</scope>
    <source>
        <strain evidence="11">CIP111895</strain>
    </source>
</reference>
<dbReference type="SUPFAM" id="SSF161098">
    <property type="entry name" value="MetI-like"/>
    <property type="match status" value="1"/>
</dbReference>
<evidence type="ECO:0000256" key="3">
    <source>
        <dbReference type="ARBA" id="ARBA00022448"/>
    </source>
</evidence>
<evidence type="ECO:0000256" key="4">
    <source>
        <dbReference type="ARBA" id="ARBA00022475"/>
    </source>
</evidence>
<evidence type="ECO:0000259" key="10">
    <source>
        <dbReference type="PROSITE" id="PS50928"/>
    </source>
</evidence>
<evidence type="ECO:0000256" key="6">
    <source>
        <dbReference type="ARBA" id="ARBA00022989"/>
    </source>
</evidence>
<evidence type="ECO:0000256" key="7">
    <source>
        <dbReference type="ARBA" id="ARBA00023136"/>
    </source>
</evidence>
<dbReference type="InterPro" id="IPR011864">
    <property type="entry name" value="Phosphate_PstC"/>
</dbReference>
<name>A0ABM9ES20_9BACI</name>
<comment type="subcellular location">
    <subcellularLocation>
        <location evidence="1 8">Cell membrane</location>
        <topology evidence="1 8">Multi-pass membrane protein</topology>
    </subcellularLocation>
</comment>
<dbReference type="PANTHER" id="PTHR30425:SF2">
    <property type="entry name" value="ABC TRANSPORTER PERMEASE PROTEIN YQGH-RELATED"/>
    <property type="match status" value="1"/>
</dbReference>
<keyword evidence="9" id="KW-0592">Phosphate transport</keyword>
<dbReference type="Proteomes" id="UP000838308">
    <property type="component" value="Unassembled WGS sequence"/>
</dbReference>
<keyword evidence="5 8" id="KW-0812">Transmembrane</keyword>
<accession>A0ABM9ES20</accession>
<dbReference type="InterPro" id="IPR000515">
    <property type="entry name" value="MetI-like"/>
</dbReference>
<dbReference type="InterPro" id="IPR035906">
    <property type="entry name" value="MetI-like_sf"/>
</dbReference>
<evidence type="ECO:0000313" key="12">
    <source>
        <dbReference type="Proteomes" id="UP000838308"/>
    </source>
</evidence>
<comment type="function">
    <text evidence="9">Part of the binding-protein-dependent transport system for phosphate; probably responsible for the translocation of the substrate across the membrane.</text>
</comment>
<dbReference type="EMBL" id="CALBWS010000016">
    <property type="protein sequence ID" value="CAH2715403.1"/>
    <property type="molecule type" value="Genomic_DNA"/>
</dbReference>
<dbReference type="PROSITE" id="PS50928">
    <property type="entry name" value="ABC_TM1"/>
    <property type="match status" value="1"/>
</dbReference>
<feature type="transmembrane region" description="Helical" evidence="8">
    <location>
        <begin position="45"/>
        <end position="65"/>
    </location>
</feature>
<gene>
    <name evidence="11" type="primary">pstC</name>
    <name evidence="11" type="ORF">BACCIP111895_02587</name>
</gene>
<evidence type="ECO:0000256" key="9">
    <source>
        <dbReference type="RuleBase" id="RU363054"/>
    </source>
</evidence>
<proteinExistence type="inferred from homology"/>
<dbReference type="Pfam" id="PF00528">
    <property type="entry name" value="BPD_transp_1"/>
    <property type="match status" value="1"/>
</dbReference>
<dbReference type="NCBIfam" id="TIGR02138">
    <property type="entry name" value="phosphate_pstC"/>
    <property type="match status" value="1"/>
</dbReference>
<feature type="transmembrane region" description="Helical" evidence="8">
    <location>
        <begin position="145"/>
        <end position="169"/>
    </location>
</feature>
<evidence type="ECO:0000256" key="8">
    <source>
        <dbReference type="RuleBase" id="RU363032"/>
    </source>
</evidence>
<keyword evidence="12" id="KW-1185">Reference proteome</keyword>
<dbReference type="InterPro" id="IPR051124">
    <property type="entry name" value="Phosphate_Transport_Permease"/>
</dbReference>
<protein>
    <recommendedName>
        <fullName evidence="9">Phosphate transport system permease protein</fullName>
    </recommendedName>
</protein>
<keyword evidence="4 9" id="KW-1003">Cell membrane</keyword>